<evidence type="ECO:0000256" key="1">
    <source>
        <dbReference type="ARBA" id="ARBA00004429"/>
    </source>
</evidence>
<feature type="transmembrane region" description="Helical" evidence="10">
    <location>
        <begin position="249"/>
        <end position="265"/>
    </location>
</feature>
<dbReference type="PANTHER" id="PTHR43653:SF1">
    <property type="entry name" value="CYTOCHROME C-TYPE BIOGENESIS PROTEIN CCMF"/>
    <property type="match status" value="1"/>
</dbReference>
<feature type="transmembrane region" description="Helical" evidence="10">
    <location>
        <begin position="607"/>
        <end position="625"/>
    </location>
</feature>
<dbReference type="GO" id="GO:0016829">
    <property type="term" value="F:lyase activity"/>
    <property type="evidence" value="ECO:0007669"/>
    <property type="project" value="UniProtKB-KW"/>
</dbReference>
<keyword evidence="4" id="KW-0997">Cell inner membrane</keyword>
<protein>
    <submittedName>
        <fullName evidence="13">Heme lyase CcmF/NrfE family subunit</fullName>
    </submittedName>
</protein>
<evidence type="ECO:0000256" key="10">
    <source>
        <dbReference type="SAM" id="Phobius"/>
    </source>
</evidence>
<evidence type="ECO:0000313" key="14">
    <source>
        <dbReference type="Proteomes" id="UP000515442"/>
    </source>
</evidence>
<dbReference type="RefSeq" id="WP_182939759.1">
    <property type="nucleotide sequence ID" value="NZ_AP022038.1"/>
</dbReference>
<sequence>MLAELGYLSLLLATGLALLQGTLPWLGLRLASRPLLGCATPLALLVAILLGAALLLLASCFGQDDFTLVYVAQHANSALPLGFKLAAVWGGHEGSMLFFVFALGLWGALVAICSKRVDPLITTRVLAIMGLIVGLFGLYTLIFSSPFDRQFPGPLEGRDLNPMLQDIGLIIHPPLLYLGYVGFAVNFAFAMAALHSGRLDGAVAHWSRPWALGSWVFLTAGIVLGSWWAYYELGWGGWWFWDPVENASLLPWLLGTALLHALVVCEKRGAYGHAVLLLSIFTFSLSLLGTFVVRSGVLTSVHAFAVDPSRGLTLLLLLGLLLTCALTLFALRADIRAPYARFGLLSKEGLLGSTILLLSVACASVLLGTFYPMVFQSLHLGSLSVGAPYFNTIFVPLTLCLMALMTQLPRLRWQHLAAQRRIKVLLPCLFGLLGGALLSLAYPEPLRASWLGLAANVLSLWLMASLLLNTPWRELTLNRLGSLLAHLGVAVCALGINQVSHHSQEGGTVLGVNQPYQLGAFEFRYEGREPVIGPNYTAERITLSVHKDGKEVARLTPERRHYSVRTMNMNEPGIAWGMLGDLYVVLGEKMGPDAYAMRLHYKPLVRWIWLGGLLMIAGGTLRLLARRPLLASRSVAVGASHHRLEQEAL</sequence>
<feature type="transmembrane region" description="Helical" evidence="10">
    <location>
        <begin position="94"/>
        <end position="113"/>
    </location>
</feature>
<dbReference type="AlphaFoldDB" id="A0A6S5CEC4"/>
<keyword evidence="8 10" id="KW-0472">Membrane</keyword>
<comment type="function">
    <text evidence="9">Required for the biogenesis of c-type cytochromes. Possible subunit of a heme lyase.</text>
</comment>
<dbReference type="PRINTS" id="PR01411">
    <property type="entry name" value="CCMFBIOGNSIS"/>
</dbReference>
<dbReference type="Pfam" id="PF16327">
    <property type="entry name" value="CcmF_C"/>
    <property type="match status" value="1"/>
</dbReference>
<keyword evidence="5 10" id="KW-0812">Transmembrane</keyword>
<feature type="transmembrane region" description="Helical" evidence="10">
    <location>
        <begin position="480"/>
        <end position="500"/>
    </location>
</feature>
<feature type="transmembrane region" description="Helical" evidence="10">
    <location>
        <begin position="167"/>
        <end position="189"/>
    </location>
</feature>
<dbReference type="NCBIfam" id="TIGR00353">
    <property type="entry name" value="nrfE"/>
    <property type="match status" value="1"/>
</dbReference>
<dbReference type="GO" id="GO:0017004">
    <property type="term" value="P:cytochrome complex assembly"/>
    <property type="evidence" value="ECO:0007669"/>
    <property type="project" value="UniProtKB-KW"/>
</dbReference>
<feature type="transmembrane region" description="Helical" evidence="10">
    <location>
        <begin position="35"/>
        <end position="58"/>
    </location>
</feature>
<dbReference type="GO" id="GO:0015232">
    <property type="term" value="F:heme transmembrane transporter activity"/>
    <property type="evidence" value="ECO:0007669"/>
    <property type="project" value="InterPro"/>
</dbReference>
<dbReference type="InterPro" id="IPR003568">
    <property type="entry name" value="Cyt_c_biogenesis_CcmF"/>
</dbReference>
<dbReference type="InterPro" id="IPR003567">
    <property type="entry name" value="Cyt_c_biogenesis"/>
</dbReference>
<dbReference type="NCBIfam" id="TIGR03145">
    <property type="entry name" value="cyt_nit_nrfE"/>
    <property type="match status" value="1"/>
</dbReference>
<dbReference type="EMBL" id="AP022038">
    <property type="protein sequence ID" value="BBR39925.1"/>
    <property type="molecule type" value="Genomic_DNA"/>
</dbReference>
<feature type="transmembrane region" description="Helical" evidence="10">
    <location>
        <begin position="6"/>
        <end position="28"/>
    </location>
</feature>
<accession>A0A6S5CEC4</accession>
<evidence type="ECO:0000256" key="5">
    <source>
        <dbReference type="ARBA" id="ARBA00022692"/>
    </source>
</evidence>
<dbReference type="InterPro" id="IPR032523">
    <property type="entry name" value="CcmF_C"/>
</dbReference>
<feature type="transmembrane region" description="Helical" evidence="10">
    <location>
        <begin position="386"/>
        <end position="404"/>
    </location>
</feature>
<feature type="domain" description="Cytochrome c-type biogenesis protein CcmF C-terminal" evidence="12">
    <location>
        <begin position="315"/>
        <end position="625"/>
    </location>
</feature>
<feature type="transmembrane region" description="Helical" evidence="10">
    <location>
        <begin position="448"/>
        <end position="468"/>
    </location>
</feature>
<dbReference type="GO" id="GO:0005886">
    <property type="term" value="C:plasma membrane"/>
    <property type="evidence" value="ECO:0007669"/>
    <property type="project" value="UniProtKB-SubCell"/>
</dbReference>
<evidence type="ECO:0000256" key="6">
    <source>
        <dbReference type="ARBA" id="ARBA00022748"/>
    </source>
</evidence>
<reference evidence="13 14" key="1">
    <citation type="submission" date="2019-12" db="EMBL/GenBank/DDBJ databases">
        <title>complete genome sequences of Aeromonas veronii str. WP3-W19-ESBL-03 isolated from wastewater treatment plant effluent.</title>
        <authorList>
            <person name="Sekizuka T."/>
            <person name="Itokawa K."/>
            <person name="Yatsu K."/>
            <person name="Inamine Y."/>
            <person name="Kuroda M."/>
        </authorList>
    </citation>
    <scope>NUCLEOTIDE SEQUENCE [LARGE SCALE GENOMIC DNA]</scope>
    <source>
        <strain evidence="13 14">WP3-W19-ESBL-03</strain>
    </source>
</reference>
<evidence type="ECO:0000256" key="2">
    <source>
        <dbReference type="ARBA" id="ARBA00009186"/>
    </source>
</evidence>
<evidence type="ECO:0000256" key="8">
    <source>
        <dbReference type="ARBA" id="ARBA00023136"/>
    </source>
</evidence>
<evidence type="ECO:0000256" key="7">
    <source>
        <dbReference type="ARBA" id="ARBA00022989"/>
    </source>
</evidence>
<dbReference type="GO" id="GO:0020037">
    <property type="term" value="F:heme binding"/>
    <property type="evidence" value="ECO:0007669"/>
    <property type="project" value="InterPro"/>
</dbReference>
<evidence type="ECO:0000259" key="12">
    <source>
        <dbReference type="Pfam" id="PF16327"/>
    </source>
</evidence>
<comment type="subcellular location">
    <subcellularLocation>
        <location evidence="1">Cell inner membrane</location>
        <topology evidence="1">Multi-pass membrane protein</topology>
    </subcellularLocation>
</comment>
<gene>
    <name evidence="13" type="primary">ccmF-2</name>
    <name evidence="13" type="ORF">WP3W19E03_24500</name>
</gene>
<proteinExistence type="inferred from homology"/>
<keyword evidence="13" id="KW-0456">Lyase</keyword>
<evidence type="ECO:0000256" key="3">
    <source>
        <dbReference type="ARBA" id="ARBA00022475"/>
    </source>
</evidence>
<keyword evidence="3" id="KW-1003">Cell membrane</keyword>
<dbReference type="InterPro" id="IPR017563">
    <property type="entry name" value="CytC_NO3Rdtase_biogenesis_NrfE"/>
</dbReference>
<feature type="transmembrane region" description="Helical" evidence="10">
    <location>
        <begin position="351"/>
        <end position="374"/>
    </location>
</feature>
<dbReference type="Proteomes" id="UP000515442">
    <property type="component" value="Chromosome"/>
</dbReference>
<feature type="transmembrane region" description="Helical" evidence="10">
    <location>
        <begin position="272"/>
        <end position="292"/>
    </location>
</feature>
<evidence type="ECO:0000313" key="13">
    <source>
        <dbReference type="EMBL" id="BBR39925.1"/>
    </source>
</evidence>
<dbReference type="PRINTS" id="PR01410">
    <property type="entry name" value="CCBIOGENESIS"/>
</dbReference>
<feature type="domain" description="Cytochrome c assembly protein" evidence="11">
    <location>
        <begin position="89"/>
        <end position="295"/>
    </location>
</feature>
<evidence type="ECO:0000256" key="4">
    <source>
        <dbReference type="ARBA" id="ARBA00022519"/>
    </source>
</evidence>
<name>A0A6S5CEC4_AERVE</name>
<comment type="similarity">
    <text evidence="2">Belongs to the CcmF/CycK/Ccl1/NrfE/CcsA family.</text>
</comment>
<feature type="transmembrane region" description="Helical" evidence="10">
    <location>
        <begin position="312"/>
        <end position="331"/>
    </location>
</feature>
<organism evidence="13 14">
    <name type="scientific">Aeromonas veronii</name>
    <dbReference type="NCBI Taxonomy" id="654"/>
    <lineage>
        <taxon>Bacteria</taxon>
        <taxon>Pseudomonadati</taxon>
        <taxon>Pseudomonadota</taxon>
        <taxon>Gammaproteobacteria</taxon>
        <taxon>Aeromonadales</taxon>
        <taxon>Aeromonadaceae</taxon>
        <taxon>Aeromonas</taxon>
    </lineage>
</organism>
<evidence type="ECO:0000256" key="9">
    <source>
        <dbReference type="ARBA" id="ARBA00037230"/>
    </source>
</evidence>
<feature type="transmembrane region" description="Helical" evidence="10">
    <location>
        <begin position="424"/>
        <end position="442"/>
    </location>
</feature>
<feature type="transmembrane region" description="Helical" evidence="10">
    <location>
        <begin position="125"/>
        <end position="147"/>
    </location>
</feature>
<dbReference type="NCBIfam" id="NF007691">
    <property type="entry name" value="PRK10369.1"/>
    <property type="match status" value="1"/>
</dbReference>
<keyword evidence="6" id="KW-0201">Cytochrome c-type biogenesis</keyword>
<dbReference type="PANTHER" id="PTHR43653">
    <property type="entry name" value="CYTOCHROME C ASSEMBLY PROTEIN-RELATED"/>
    <property type="match status" value="1"/>
</dbReference>
<feature type="transmembrane region" description="Helical" evidence="10">
    <location>
        <begin position="210"/>
        <end position="229"/>
    </location>
</feature>
<dbReference type="Pfam" id="PF01578">
    <property type="entry name" value="Cytochrom_C_asm"/>
    <property type="match status" value="1"/>
</dbReference>
<dbReference type="InterPro" id="IPR002541">
    <property type="entry name" value="Cyt_c_assembly"/>
</dbReference>
<keyword evidence="7 10" id="KW-1133">Transmembrane helix</keyword>
<evidence type="ECO:0000259" key="11">
    <source>
        <dbReference type="Pfam" id="PF01578"/>
    </source>
</evidence>